<organism evidence="1 2">
    <name type="scientific">Beta vulgaris subsp. vulgaris</name>
    <name type="common">Beet</name>
    <dbReference type="NCBI Taxonomy" id="3555"/>
    <lineage>
        <taxon>Eukaryota</taxon>
        <taxon>Viridiplantae</taxon>
        <taxon>Streptophyta</taxon>
        <taxon>Embryophyta</taxon>
        <taxon>Tracheophyta</taxon>
        <taxon>Spermatophyta</taxon>
        <taxon>Magnoliopsida</taxon>
        <taxon>eudicotyledons</taxon>
        <taxon>Gunneridae</taxon>
        <taxon>Pentapetalae</taxon>
        <taxon>Caryophyllales</taxon>
        <taxon>Chenopodiaceae</taxon>
        <taxon>Betoideae</taxon>
        <taxon>Beta</taxon>
    </lineage>
</organism>
<reference evidence="1 2" key="1">
    <citation type="journal article" date="2014" name="Nature">
        <title>The genome of the recently domesticated crop plant sugar beet (Beta vulgaris).</title>
        <authorList>
            <person name="Dohm J.C."/>
            <person name="Minoche A.E."/>
            <person name="Holtgrawe D."/>
            <person name="Capella-Gutierrez S."/>
            <person name="Zakrzewski F."/>
            <person name="Tafer H."/>
            <person name="Rupp O."/>
            <person name="Sorensen T.R."/>
            <person name="Stracke R."/>
            <person name="Reinhardt R."/>
            <person name="Goesmann A."/>
            <person name="Kraft T."/>
            <person name="Schulz B."/>
            <person name="Stadler P.F."/>
            <person name="Schmidt T."/>
            <person name="Gabaldon T."/>
            <person name="Lehrach H."/>
            <person name="Weisshaar B."/>
            <person name="Himmelbauer H."/>
        </authorList>
    </citation>
    <scope>NUCLEOTIDE SEQUENCE [LARGE SCALE GENOMIC DNA]</scope>
    <source>
        <tissue evidence="1">Taproot</tissue>
    </source>
</reference>
<evidence type="ECO:0000313" key="2">
    <source>
        <dbReference type="Proteomes" id="UP000035740"/>
    </source>
</evidence>
<name>A0A0J8B0G2_BETVV</name>
<dbReference type="AlphaFoldDB" id="A0A0J8B0G2"/>
<dbReference type="Proteomes" id="UP000035740">
    <property type="component" value="Unassembled WGS sequence"/>
</dbReference>
<accession>A0A0J8B0G2</accession>
<gene>
    <name evidence="1" type="ORF">BVRB_031880</name>
</gene>
<protein>
    <submittedName>
        <fullName evidence="1">Uncharacterized protein</fullName>
    </submittedName>
</protein>
<keyword evidence="2" id="KW-1185">Reference proteome</keyword>
<feature type="non-terminal residue" evidence="1">
    <location>
        <position position="247"/>
    </location>
</feature>
<proteinExistence type="predicted"/>
<sequence length="247" mass="28801">LHEQTSQDTVVGDIADDLLSYYIEDVVYDLNDTTALSYQPYDISSSSFIFRSDWHDIYEAIVILDQDWHNAVDIIVPLFQRYHRLSKDLQNALQNLATLYEMRVVYDLVRILDESLAAISRIYRYTSAFPGWKKLHGLCERLAISIIYRVITQDAVFDNFGDQHRPTFELVLNITGLDRNVKFRTMLYNRMMNSWSAKDLNVNEIVLNAIAEADSIHLSTEQYPSSYYQIFDSVDFYLIDSACFQEL</sequence>
<dbReference type="EMBL" id="KQ103188">
    <property type="protein sequence ID" value="KMS93398.1"/>
    <property type="molecule type" value="Genomic_DNA"/>
</dbReference>
<dbReference type="Gramene" id="KMS93398">
    <property type="protein sequence ID" value="KMS93398"/>
    <property type="gene ID" value="BVRB_031880"/>
</dbReference>
<evidence type="ECO:0000313" key="1">
    <source>
        <dbReference type="EMBL" id="KMS93398.1"/>
    </source>
</evidence>
<feature type="non-terminal residue" evidence="1">
    <location>
        <position position="1"/>
    </location>
</feature>